<evidence type="ECO:0000313" key="4">
    <source>
        <dbReference type="Proteomes" id="UP001060039"/>
    </source>
</evidence>
<dbReference type="PROSITE" id="PS51819">
    <property type="entry name" value="VOC"/>
    <property type="match status" value="2"/>
</dbReference>
<proteinExistence type="predicted"/>
<reference evidence="3" key="1">
    <citation type="submission" date="2022-07" db="EMBL/GenBank/DDBJ databases">
        <title>Taxonomic analysis of Microcella humidisoli nov. sp., isolated from riverside soil.</title>
        <authorList>
            <person name="Molina K.M."/>
            <person name="Kim S.B."/>
        </authorList>
    </citation>
    <scope>NUCLEOTIDE SEQUENCE</scope>
    <source>
        <strain evidence="3">MMS21-STM10</strain>
    </source>
</reference>
<dbReference type="InterPro" id="IPR029068">
    <property type="entry name" value="Glyas_Bleomycin-R_OHBP_Dase"/>
</dbReference>
<dbReference type="Proteomes" id="UP001060039">
    <property type="component" value="Chromosome"/>
</dbReference>
<dbReference type="PANTHER" id="PTHR43279:SF1">
    <property type="entry name" value="CATECHOL-2,3-DIOXYGENASE"/>
    <property type="match status" value="1"/>
</dbReference>
<dbReference type="SUPFAM" id="SSF54593">
    <property type="entry name" value="Glyoxalase/Bleomycin resistance protein/Dihydroxybiphenyl dioxygenase"/>
    <property type="match status" value="2"/>
</dbReference>
<dbReference type="PROSITE" id="PS00934">
    <property type="entry name" value="GLYOXALASE_I_1"/>
    <property type="match status" value="1"/>
</dbReference>
<dbReference type="Pfam" id="PF00903">
    <property type="entry name" value="Glyoxalase"/>
    <property type="match status" value="2"/>
</dbReference>
<evidence type="ECO:0000256" key="1">
    <source>
        <dbReference type="ARBA" id="ARBA00022723"/>
    </source>
</evidence>
<dbReference type="InterPro" id="IPR004360">
    <property type="entry name" value="Glyas_Fos-R_dOase_dom"/>
</dbReference>
<name>A0ABY5FZ18_9MICO</name>
<sequence length="303" mass="32161">MTDSSRLAADTSMGPVTLDVADLDAMTAYYRDAVGLSVLDATGPVVTLGRAGRAADGAAGDAGSASTPLVVLRHSPTLRHAGPREAGLFHTAILFETQAALAAAVYTVATTHPNRFTGSSDHIVSQAFYFDDPEGNGVELYWDRDRTQWSWVHGTVEMATLFLDPNAFLREHLTGDALAAHGSAPAVVGHVHLSVGDIATARHFYVDQLGFDLTNAYGEQAIFVSAGGYHHHMAMNVWRSSGAGRRMPALGLGQVDLVLPSADELGATAERLRHVGVAVREDGRTLELDDPWGTLIRLAPSPA</sequence>
<gene>
    <name evidence="3" type="ORF">NNL39_04565</name>
</gene>
<evidence type="ECO:0000313" key="3">
    <source>
        <dbReference type="EMBL" id="UTT63382.1"/>
    </source>
</evidence>
<dbReference type="InterPro" id="IPR018146">
    <property type="entry name" value="Glyoxalase_1_CS"/>
</dbReference>
<dbReference type="PANTHER" id="PTHR43279">
    <property type="entry name" value="CATECHOL-2,3-DIOXYGENASE"/>
    <property type="match status" value="1"/>
</dbReference>
<dbReference type="RefSeq" id="WP_255160514.1">
    <property type="nucleotide sequence ID" value="NZ_CP101497.1"/>
</dbReference>
<protein>
    <submittedName>
        <fullName evidence="3">VOC family protein</fullName>
    </submittedName>
</protein>
<dbReference type="Gene3D" id="3.10.180.10">
    <property type="entry name" value="2,3-Dihydroxybiphenyl 1,2-Dioxygenase, domain 1"/>
    <property type="match status" value="2"/>
</dbReference>
<keyword evidence="4" id="KW-1185">Reference proteome</keyword>
<organism evidence="3 4">
    <name type="scientific">Microcella humidisoli</name>
    <dbReference type="NCBI Taxonomy" id="2963406"/>
    <lineage>
        <taxon>Bacteria</taxon>
        <taxon>Bacillati</taxon>
        <taxon>Actinomycetota</taxon>
        <taxon>Actinomycetes</taxon>
        <taxon>Micrococcales</taxon>
        <taxon>Microbacteriaceae</taxon>
        <taxon>Microcella</taxon>
    </lineage>
</organism>
<feature type="domain" description="VOC" evidence="2">
    <location>
        <begin position="12"/>
        <end position="143"/>
    </location>
</feature>
<dbReference type="InterPro" id="IPR037523">
    <property type="entry name" value="VOC_core"/>
</dbReference>
<keyword evidence="1" id="KW-0479">Metal-binding</keyword>
<dbReference type="EMBL" id="CP101497">
    <property type="protein sequence ID" value="UTT63382.1"/>
    <property type="molecule type" value="Genomic_DNA"/>
</dbReference>
<feature type="domain" description="VOC" evidence="2">
    <location>
        <begin position="187"/>
        <end position="301"/>
    </location>
</feature>
<accession>A0ABY5FZ18</accession>
<evidence type="ECO:0000259" key="2">
    <source>
        <dbReference type="PROSITE" id="PS51819"/>
    </source>
</evidence>